<evidence type="ECO:0000313" key="2">
    <source>
        <dbReference type="EMBL" id="QVM85491.1"/>
    </source>
</evidence>
<keyword evidence="1" id="KW-1133">Transmembrane helix</keyword>
<reference evidence="2 3" key="1">
    <citation type="journal article" date="2021" name="Int. J. Syst. Evol. Microbiol.">
        <title>Novosphingobium decolorationis sp. nov., an aniline blue-decolourizing bacterium isolated from East Pacific sediment.</title>
        <authorList>
            <person name="Chen X."/>
            <person name="Dong B."/>
            <person name="Chen T."/>
            <person name="Ren N."/>
            <person name="Wang J."/>
            <person name="Xu Y."/>
            <person name="Yang J."/>
            <person name="Zhu S."/>
            <person name="Chen J."/>
        </authorList>
    </citation>
    <scope>NUCLEOTIDE SEQUENCE [LARGE SCALE GENOMIC DNA]</scope>
    <source>
        <strain evidence="2 3">502str22</strain>
    </source>
</reference>
<dbReference type="Pfam" id="PF06961">
    <property type="entry name" value="DUF1294"/>
    <property type="match status" value="1"/>
</dbReference>
<evidence type="ECO:0000313" key="3">
    <source>
        <dbReference type="Proteomes" id="UP000677126"/>
    </source>
</evidence>
<gene>
    <name evidence="2" type="ORF">HT578_18880</name>
</gene>
<accession>A0ABX8EBX3</accession>
<protein>
    <submittedName>
        <fullName evidence="2">DUF1294 domain-containing protein</fullName>
    </submittedName>
</protein>
<feature type="transmembrane region" description="Helical" evidence="1">
    <location>
        <begin position="7"/>
        <end position="27"/>
    </location>
</feature>
<organism evidence="2 3">
    <name type="scientific">Novosphingobium decolorationis</name>
    <dbReference type="NCBI Taxonomy" id="2698673"/>
    <lineage>
        <taxon>Bacteria</taxon>
        <taxon>Pseudomonadati</taxon>
        <taxon>Pseudomonadota</taxon>
        <taxon>Alphaproteobacteria</taxon>
        <taxon>Sphingomonadales</taxon>
        <taxon>Sphingomonadaceae</taxon>
        <taxon>Novosphingobium</taxon>
    </lineage>
</organism>
<dbReference type="RefSeq" id="WP_213501081.1">
    <property type="nucleotide sequence ID" value="NZ_CP054856.1"/>
</dbReference>
<dbReference type="Proteomes" id="UP000677126">
    <property type="component" value="Chromosome"/>
</dbReference>
<sequence>MPVPIEPAFLVGALVALNAVTFLLFGWDKRQARRGGRRVPEARLLLLAALGGTPGAYAARRHFRHKTRKQPFVGQLHALAVLQVLAMAALIGWSAGSPL</sequence>
<name>A0ABX8EBX3_9SPHN</name>
<keyword evidence="1" id="KW-0812">Transmembrane</keyword>
<keyword evidence="3" id="KW-1185">Reference proteome</keyword>
<dbReference type="InterPro" id="IPR010718">
    <property type="entry name" value="DUF1294"/>
</dbReference>
<feature type="transmembrane region" description="Helical" evidence="1">
    <location>
        <begin position="72"/>
        <end position="93"/>
    </location>
</feature>
<dbReference type="EMBL" id="CP054856">
    <property type="protein sequence ID" value="QVM85491.1"/>
    <property type="molecule type" value="Genomic_DNA"/>
</dbReference>
<keyword evidence="1" id="KW-0472">Membrane</keyword>
<proteinExistence type="predicted"/>
<evidence type="ECO:0000256" key="1">
    <source>
        <dbReference type="SAM" id="Phobius"/>
    </source>
</evidence>